<feature type="chain" id="PRO_5003275640" evidence="5">
    <location>
        <begin position="25"/>
        <end position="1006"/>
    </location>
</feature>
<accession>F1SYS2</accession>
<sequence length="1006" mass="114708">MMYPISFLLIIYILISNNIIKCYCSTKNAPVTSISVFLPKVDGTRISSSEGLADQSQATATAVSHVNTKEGKGKKILKRGESLQTGQQNSSIVGAPNGPAQQPIMVRLSNEHGNSGSNDVPAERVSSDISNVVQVKSALLKEHKGIKITGPCTAKFYVFLIPFLEIYVDAENNEIEMNPIFIKITEKILFEKEKSNLHNKCAHNKTFKVVVYIEENILTLKWKVYPSTTETGKNKMVDVRKYRMKDIGRPITSIQVITSSNPEKQILIESKNYSISNMPEKCDAIASDCFFGGIIEIEKCYQCALFLESKEKASECLNYVSADMRQRFDEIKTEGQDDENYNEIQLTEAIDSILMGIKDNNKNNKKDLAIPQDLDSTLKRQITNYCNLLKGLDMTRMLENYELGNEMEVLNNLNRMLKMHKGEKYISLKNKLKNAAICMKNVSNWGENRTGLVLPDLPYNKLEGKNVMHFNYDVELKDYKNVGNSIYKEDDDGVVDLTKYEEADMNTARFTDRMYCNEDYCDRWKDKNSCVSKIEAEDQGNCATSWLFASKLHLETIRCMKGYDHASGSALYVANCSKIEPDERCKVGSNPLEFLRIIDEKKILPLESNLPYSYKNVANDCPNPKYHWTNLWTDTKLMDYKYEPNSLGAKGYTAYESYKFRGNMDTFIKKIKHEVMHKGSMIAYVKAEKIMSYDFNGKKVYSLCGEKMPDHAVNIIGWGNYISDKGMKKSYWIMRNSWGKYWGDEGNFKVDIYGPEKCEHNFIHSAVMFNIDMPLAKVNTKKEAELYNYYLKISPDFYSNLYYKNFSSDKTYYSNSRKGLYWNSMIHGQTDEPSFPSTVERQGIPGGAVMSPGRTQLLVTSVSVGREGTEKSTHEVRPTGGYAPILEGEHPRSESPRSVTDARVPPSSPVSSYNFLYSQVDEKTKILHILKHVKDGKLKIGLAKYDILKSASGDHVCSRSYAYDPGKQEECFQFCERHWNECRGSYSPGYCLSKKRKKNDCYFCYV</sequence>
<evidence type="ECO:0000313" key="7">
    <source>
        <dbReference type="EMBL" id="BAK08380.1"/>
    </source>
</evidence>
<keyword evidence="5" id="KW-0732">Signal</keyword>
<dbReference type="VEuPathDB" id="PlasmoDB:PmUG01_04024400"/>
<dbReference type="PANTHER" id="PTHR12411">
    <property type="entry name" value="CYSTEINE PROTEASE FAMILY C1-RELATED"/>
    <property type="match status" value="1"/>
</dbReference>
<dbReference type="MEROPS" id="C01.984"/>
<proteinExistence type="inferred from homology"/>
<dbReference type="SUPFAM" id="SSF54001">
    <property type="entry name" value="Cysteine proteinases"/>
    <property type="match status" value="1"/>
</dbReference>
<comment type="similarity">
    <text evidence="1">Belongs to the peptidase C1 family.</text>
</comment>
<protein>
    <submittedName>
        <fullName evidence="7">Papain-like cysteine prorease</fullName>
    </submittedName>
</protein>
<dbReference type="SMART" id="SM00645">
    <property type="entry name" value="Pept_C1"/>
    <property type="match status" value="1"/>
</dbReference>
<dbReference type="InterPro" id="IPR013128">
    <property type="entry name" value="Peptidase_C1A"/>
</dbReference>
<feature type="region of interest" description="Disordered" evidence="4">
    <location>
        <begin position="864"/>
        <end position="908"/>
    </location>
</feature>
<evidence type="ECO:0000256" key="1">
    <source>
        <dbReference type="ARBA" id="ARBA00008455"/>
    </source>
</evidence>
<dbReference type="GO" id="GO:0006508">
    <property type="term" value="P:proteolysis"/>
    <property type="evidence" value="ECO:0007669"/>
    <property type="project" value="InterPro"/>
</dbReference>
<dbReference type="InterPro" id="IPR038765">
    <property type="entry name" value="Papain-like_cys_pep_sf"/>
</dbReference>
<dbReference type="CDD" id="cd02619">
    <property type="entry name" value="Peptidase_C1"/>
    <property type="match status" value="1"/>
</dbReference>
<dbReference type="GO" id="GO:0008234">
    <property type="term" value="F:cysteine-type peptidase activity"/>
    <property type="evidence" value="ECO:0007669"/>
    <property type="project" value="InterPro"/>
</dbReference>
<dbReference type="Pfam" id="PF00112">
    <property type="entry name" value="Peptidase_C1"/>
    <property type="match status" value="1"/>
</dbReference>
<feature type="domain" description="Peptidase C1A papain C-terminal" evidence="6">
    <location>
        <begin position="518"/>
        <end position="768"/>
    </location>
</feature>
<evidence type="ECO:0000256" key="4">
    <source>
        <dbReference type="SAM" id="MobiDB-lite"/>
    </source>
</evidence>
<feature type="signal peptide" evidence="5">
    <location>
        <begin position="1"/>
        <end position="24"/>
    </location>
</feature>
<evidence type="ECO:0000256" key="5">
    <source>
        <dbReference type="SAM" id="SignalP"/>
    </source>
</evidence>
<gene>
    <name evidence="7" type="primary">Pma-SERA3</name>
</gene>
<dbReference type="EMBL" id="AB576870">
    <property type="protein sequence ID" value="BAK08380.1"/>
    <property type="molecule type" value="Genomic_DNA"/>
</dbReference>
<dbReference type="InterPro" id="IPR000668">
    <property type="entry name" value="Peptidase_C1A_C"/>
</dbReference>
<feature type="compositionally biased region" description="Basic and acidic residues" evidence="4">
    <location>
        <begin position="867"/>
        <end position="877"/>
    </location>
</feature>
<keyword evidence="3" id="KW-0325">Glycoprotein</keyword>
<reference evidence="7" key="2">
    <citation type="journal article" date="2011" name="PLoS ONE">
        <title>Clues to Evolution of the SERA Multigene Family in 18 Plasmodium Species.</title>
        <authorList>
            <person name="Arisue N."/>
            <person name="Kawai S."/>
            <person name="Hirai M."/>
            <person name="Palacpac N.M.Q."/>
            <person name="Jia M."/>
            <person name="Kaneko A."/>
            <person name="Tanabe K."/>
            <person name="Horii T."/>
        </authorList>
    </citation>
    <scope>NUCLEOTIDE SEQUENCE</scope>
    <source>
        <strain evidence="7">Kisii 67</strain>
    </source>
</reference>
<dbReference type="Gene3D" id="3.90.70.10">
    <property type="entry name" value="Cysteine proteinases"/>
    <property type="match status" value="1"/>
</dbReference>
<dbReference type="AlphaFoldDB" id="F1SYS2"/>
<organism evidence="7">
    <name type="scientific">Plasmodium malariae</name>
    <dbReference type="NCBI Taxonomy" id="5858"/>
    <lineage>
        <taxon>Eukaryota</taxon>
        <taxon>Sar</taxon>
        <taxon>Alveolata</taxon>
        <taxon>Apicomplexa</taxon>
        <taxon>Aconoidasida</taxon>
        <taxon>Haemosporida</taxon>
        <taxon>Plasmodiidae</taxon>
        <taxon>Plasmodium</taxon>
        <taxon>Plasmodium (Plasmodium)</taxon>
    </lineage>
</organism>
<reference evidence="7" key="1">
    <citation type="submission" date="2010-08" db="EMBL/GenBank/DDBJ databases">
        <authorList>
            <person name="Arisue N."/>
            <person name="Horii T."/>
        </authorList>
    </citation>
    <scope>NUCLEOTIDE SEQUENCE</scope>
    <source>
        <strain evidence="7">Kisii 67</strain>
    </source>
</reference>
<keyword evidence="2" id="KW-0865">Zymogen</keyword>
<evidence type="ECO:0000259" key="6">
    <source>
        <dbReference type="SMART" id="SM00645"/>
    </source>
</evidence>
<evidence type="ECO:0000256" key="2">
    <source>
        <dbReference type="ARBA" id="ARBA00023145"/>
    </source>
</evidence>
<evidence type="ECO:0000256" key="3">
    <source>
        <dbReference type="ARBA" id="ARBA00023180"/>
    </source>
</evidence>
<name>F1SYS2_PLAMA</name>